<organism evidence="9 10">
    <name type="scientific">Hibiscus sabdariffa</name>
    <name type="common">roselle</name>
    <dbReference type="NCBI Taxonomy" id="183260"/>
    <lineage>
        <taxon>Eukaryota</taxon>
        <taxon>Viridiplantae</taxon>
        <taxon>Streptophyta</taxon>
        <taxon>Embryophyta</taxon>
        <taxon>Tracheophyta</taxon>
        <taxon>Spermatophyta</taxon>
        <taxon>Magnoliopsida</taxon>
        <taxon>eudicotyledons</taxon>
        <taxon>Gunneridae</taxon>
        <taxon>Pentapetalae</taxon>
        <taxon>rosids</taxon>
        <taxon>malvids</taxon>
        <taxon>Malvales</taxon>
        <taxon>Malvaceae</taxon>
        <taxon>Malvoideae</taxon>
        <taxon>Hibiscus</taxon>
    </lineage>
</organism>
<keyword evidence="5 7" id="KW-1133">Transmembrane helix</keyword>
<dbReference type="Pfam" id="PF01490">
    <property type="entry name" value="Aa_trans"/>
    <property type="match status" value="1"/>
</dbReference>
<gene>
    <name evidence="9" type="ORF">V6N12_063210</name>
</gene>
<keyword evidence="10" id="KW-1185">Reference proteome</keyword>
<evidence type="ECO:0000256" key="3">
    <source>
        <dbReference type="ARBA" id="ARBA00022692"/>
    </source>
</evidence>
<keyword evidence="2" id="KW-0813">Transport</keyword>
<protein>
    <recommendedName>
        <fullName evidence="8">Amino acid transporter transmembrane domain-containing protein</fullName>
    </recommendedName>
</protein>
<proteinExistence type="predicted"/>
<name>A0ABR2FB59_9ROSI</name>
<dbReference type="Proteomes" id="UP001472677">
    <property type="component" value="Unassembled WGS sequence"/>
</dbReference>
<evidence type="ECO:0000256" key="1">
    <source>
        <dbReference type="ARBA" id="ARBA00004370"/>
    </source>
</evidence>
<comment type="subcellular location">
    <subcellularLocation>
        <location evidence="1">Membrane</location>
    </subcellularLocation>
</comment>
<keyword evidence="6 7" id="KW-0472">Membrane</keyword>
<reference evidence="9 10" key="1">
    <citation type="journal article" date="2024" name="G3 (Bethesda)">
        <title>Genome assembly of Hibiscus sabdariffa L. provides insights into metabolisms of medicinal natural products.</title>
        <authorList>
            <person name="Kim T."/>
        </authorList>
    </citation>
    <scope>NUCLEOTIDE SEQUENCE [LARGE SCALE GENOMIC DNA]</scope>
    <source>
        <strain evidence="9">TK-2024</strain>
        <tissue evidence="9">Old leaves</tissue>
    </source>
</reference>
<feature type="transmembrane region" description="Helical" evidence="7">
    <location>
        <begin position="19"/>
        <end position="38"/>
    </location>
</feature>
<evidence type="ECO:0000313" key="9">
    <source>
        <dbReference type="EMBL" id="KAK8575539.1"/>
    </source>
</evidence>
<sequence length="107" mass="12560">MNAVHPIRSELSRPSDMRYAVRISLAIYFSIGFFRYMLFGDSVVADILENFDHNSDSTIGRLINDTVRLSYTMHLALDNSRFVIRDSYMRTACRYVRNRHSHTEYCV</sequence>
<dbReference type="InterPro" id="IPR013057">
    <property type="entry name" value="AA_transpt_TM"/>
</dbReference>
<evidence type="ECO:0000256" key="4">
    <source>
        <dbReference type="ARBA" id="ARBA00022970"/>
    </source>
</evidence>
<accession>A0ABR2FB59</accession>
<evidence type="ECO:0000256" key="7">
    <source>
        <dbReference type="SAM" id="Phobius"/>
    </source>
</evidence>
<evidence type="ECO:0000259" key="8">
    <source>
        <dbReference type="Pfam" id="PF01490"/>
    </source>
</evidence>
<evidence type="ECO:0000313" key="10">
    <source>
        <dbReference type="Proteomes" id="UP001472677"/>
    </source>
</evidence>
<keyword evidence="4" id="KW-0029">Amino-acid transport</keyword>
<feature type="domain" description="Amino acid transporter transmembrane" evidence="8">
    <location>
        <begin position="6"/>
        <end position="77"/>
    </location>
</feature>
<evidence type="ECO:0000256" key="5">
    <source>
        <dbReference type="ARBA" id="ARBA00022989"/>
    </source>
</evidence>
<dbReference type="EMBL" id="JBBPBM010000007">
    <property type="protein sequence ID" value="KAK8575539.1"/>
    <property type="molecule type" value="Genomic_DNA"/>
</dbReference>
<evidence type="ECO:0000256" key="6">
    <source>
        <dbReference type="ARBA" id="ARBA00023136"/>
    </source>
</evidence>
<keyword evidence="3 7" id="KW-0812">Transmembrane</keyword>
<evidence type="ECO:0000256" key="2">
    <source>
        <dbReference type="ARBA" id="ARBA00022448"/>
    </source>
</evidence>
<comment type="caution">
    <text evidence="9">The sequence shown here is derived from an EMBL/GenBank/DDBJ whole genome shotgun (WGS) entry which is preliminary data.</text>
</comment>